<dbReference type="Proteomes" id="UP001207468">
    <property type="component" value="Unassembled WGS sequence"/>
</dbReference>
<reference evidence="1" key="1">
    <citation type="submission" date="2021-03" db="EMBL/GenBank/DDBJ databases">
        <title>Evolutionary priming and transition to the ectomycorrhizal habit in an iconic lineage of mushroom-forming fungi: is preadaptation a requirement?</title>
        <authorList>
            <consortium name="DOE Joint Genome Institute"/>
            <person name="Looney B.P."/>
            <person name="Miyauchi S."/>
            <person name="Morin E."/>
            <person name="Drula E."/>
            <person name="Courty P.E."/>
            <person name="Chicoki N."/>
            <person name="Fauchery L."/>
            <person name="Kohler A."/>
            <person name="Kuo A."/>
            <person name="LaButti K."/>
            <person name="Pangilinan J."/>
            <person name="Lipzen A."/>
            <person name="Riley R."/>
            <person name="Andreopoulos W."/>
            <person name="He G."/>
            <person name="Johnson J."/>
            <person name="Barry K.W."/>
            <person name="Grigoriev I.V."/>
            <person name="Nagy L."/>
            <person name="Hibbett D."/>
            <person name="Henrissat B."/>
            <person name="Matheny P.B."/>
            <person name="Labbe J."/>
            <person name="Martin A.F."/>
        </authorList>
    </citation>
    <scope>NUCLEOTIDE SEQUENCE</scope>
    <source>
        <strain evidence="1">BPL698</strain>
    </source>
</reference>
<evidence type="ECO:0000313" key="2">
    <source>
        <dbReference type="Proteomes" id="UP001207468"/>
    </source>
</evidence>
<sequence>MDSPSNLRSSLISRSTYHIRTASDDVQQYPDTTFNQLPGVAVGLPSSARLQQAESFLGMFTPYGTPASLSQIHTPLSVDSQSDGSETGLVAPGPPDPTISSSFATCGRFPLSSLASGSQSNVFQGHPYSHSRALSRPCLIPPPTAVPSDRGCFVYPASYTNVRQPAHTAGSKLVPKYIQPRTLPVSPNAGLLSPSLPLEPALLSHTRRYSEADALHLKNMQTVFAIPHAFGDQYQATSAVSPQFPKQPGSPPALASAYHPAAWSTDKVLESSSHTQDVPWIPIMFFPHHYLNCKATRLRAPPFLNKAPRRRLYGRMSIAALRNISVSTNRKPWELPRGFEIKGKVTEKE</sequence>
<proteinExistence type="predicted"/>
<comment type="caution">
    <text evidence="1">The sequence shown here is derived from an EMBL/GenBank/DDBJ whole genome shotgun (WGS) entry which is preliminary data.</text>
</comment>
<evidence type="ECO:0000313" key="1">
    <source>
        <dbReference type="EMBL" id="KAI9509552.1"/>
    </source>
</evidence>
<accession>A0ACC0UFE0</accession>
<gene>
    <name evidence="1" type="ORF">F5148DRAFT_740736</name>
</gene>
<dbReference type="EMBL" id="JAGFNK010000061">
    <property type="protein sequence ID" value="KAI9509552.1"/>
    <property type="molecule type" value="Genomic_DNA"/>
</dbReference>
<organism evidence="1 2">
    <name type="scientific">Russula earlei</name>
    <dbReference type="NCBI Taxonomy" id="71964"/>
    <lineage>
        <taxon>Eukaryota</taxon>
        <taxon>Fungi</taxon>
        <taxon>Dikarya</taxon>
        <taxon>Basidiomycota</taxon>
        <taxon>Agaricomycotina</taxon>
        <taxon>Agaricomycetes</taxon>
        <taxon>Russulales</taxon>
        <taxon>Russulaceae</taxon>
        <taxon>Russula</taxon>
    </lineage>
</organism>
<protein>
    <submittedName>
        <fullName evidence="1">Uncharacterized protein</fullName>
    </submittedName>
</protein>
<keyword evidence="2" id="KW-1185">Reference proteome</keyword>
<name>A0ACC0UFE0_9AGAM</name>